<dbReference type="Pfam" id="PF14339">
    <property type="entry name" value="DUF4394"/>
    <property type="match status" value="1"/>
</dbReference>
<feature type="chain" id="PRO_5047245333" description="DUF4394 domain-containing protein" evidence="1">
    <location>
        <begin position="28"/>
        <end position="290"/>
    </location>
</feature>
<organism evidence="3 4">
    <name type="scientific">Nocardioides marinquilinus</name>
    <dbReference type="NCBI Taxonomy" id="1210400"/>
    <lineage>
        <taxon>Bacteria</taxon>
        <taxon>Bacillati</taxon>
        <taxon>Actinomycetota</taxon>
        <taxon>Actinomycetes</taxon>
        <taxon>Propionibacteriales</taxon>
        <taxon>Nocardioidaceae</taxon>
        <taxon>Nocardioides</taxon>
    </lineage>
</organism>
<reference evidence="4" key="1">
    <citation type="journal article" date="2019" name="Int. J. Syst. Evol. Microbiol.">
        <title>The Global Catalogue of Microorganisms (GCM) 10K type strain sequencing project: providing services to taxonomists for standard genome sequencing and annotation.</title>
        <authorList>
            <consortium name="The Broad Institute Genomics Platform"/>
            <consortium name="The Broad Institute Genome Sequencing Center for Infectious Disease"/>
            <person name="Wu L."/>
            <person name="Ma J."/>
        </authorList>
    </citation>
    <scope>NUCLEOTIDE SEQUENCE [LARGE SCALE GENOMIC DNA]</scope>
    <source>
        <strain evidence="4">JCM 18459</strain>
    </source>
</reference>
<name>A0ABP9PYM3_9ACTN</name>
<feature type="signal peptide" evidence="1">
    <location>
        <begin position="1"/>
        <end position="27"/>
    </location>
</feature>
<evidence type="ECO:0000256" key="1">
    <source>
        <dbReference type="SAM" id="SignalP"/>
    </source>
</evidence>
<keyword evidence="1" id="KW-0732">Signal</keyword>
<protein>
    <recommendedName>
        <fullName evidence="2">DUF4394 domain-containing protein</fullName>
    </recommendedName>
</protein>
<proteinExistence type="predicted"/>
<evidence type="ECO:0000259" key="2">
    <source>
        <dbReference type="Pfam" id="PF14339"/>
    </source>
</evidence>
<dbReference type="RefSeq" id="WP_345462274.1">
    <property type="nucleotide sequence ID" value="NZ_BAABKG010000005.1"/>
</dbReference>
<evidence type="ECO:0000313" key="3">
    <source>
        <dbReference type="EMBL" id="GAA5154236.1"/>
    </source>
</evidence>
<dbReference type="PROSITE" id="PS51318">
    <property type="entry name" value="TAT"/>
    <property type="match status" value="1"/>
</dbReference>
<accession>A0ABP9PYM3</accession>
<dbReference type="Proteomes" id="UP001500221">
    <property type="component" value="Unassembled WGS sequence"/>
</dbReference>
<comment type="caution">
    <text evidence="3">The sequence shown here is derived from an EMBL/GenBank/DDBJ whole genome shotgun (WGS) entry which is preliminary data.</text>
</comment>
<gene>
    <name evidence="3" type="ORF">GCM10023340_37460</name>
</gene>
<dbReference type="InterPro" id="IPR025507">
    <property type="entry name" value="DUF4394"/>
</dbReference>
<dbReference type="InterPro" id="IPR006311">
    <property type="entry name" value="TAT_signal"/>
</dbReference>
<feature type="domain" description="DUF4394" evidence="2">
    <location>
        <begin position="52"/>
        <end position="286"/>
    </location>
</feature>
<evidence type="ECO:0000313" key="4">
    <source>
        <dbReference type="Proteomes" id="UP001500221"/>
    </source>
</evidence>
<sequence length="290" mass="30803">MTLVPTTRLRRTLVGVVAATIAAGTTAAVVAPDGAEARPDARPAYGLTTAGKLVTFDLRRPQEARYVGTVTNLGGQDLVGIDVRPANGRLYGVGREGGVFTIDPRTARATRVGRIDQQLRGASFGVDIDPVTDQLVVVSNRSQNLRFDFADRSTASGRPLNYTNQVGYNTRVEGVTAIAFTNNDAASVTGTALYGIDTAKDRLVLQAPVNLGIITPQGGLDRSVSFRAGLDVHSTYLRGTRRTRTALNTLYATVGSQGRYGLFTADPLTGHLERVGTFPMPVADLAVVQD</sequence>
<dbReference type="SUPFAM" id="SSF75011">
    <property type="entry name" value="3-carboxy-cis,cis-mucoante lactonizing enzyme"/>
    <property type="match status" value="1"/>
</dbReference>
<dbReference type="EMBL" id="BAABKG010000005">
    <property type="protein sequence ID" value="GAA5154236.1"/>
    <property type="molecule type" value="Genomic_DNA"/>
</dbReference>
<keyword evidence="4" id="KW-1185">Reference proteome</keyword>